<feature type="domain" description="Integrase catalytic" evidence="1">
    <location>
        <begin position="95"/>
        <end position="227"/>
    </location>
</feature>
<accession>A0A8X6IBF3</accession>
<dbReference type="GO" id="GO:0015074">
    <property type="term" value="P:DNA integration"/>
    <property type="evidence" value="ECO:0007669"/>
    <property type="project" value="InterPro"/>
</dbReference>
<name>A0A8X6IBF3_NEPPI</name>
<dbReference type="PANTHER" id="PTHR37984:SF15">
    <property type="entry name" value="INTEGRASE CATALYTIC DOMAIN-CONTAINING PROTEIN"/>
    <property type="match status" value="1"/>
</dbReference>
<dbReference type="InterPro" id="IPR012337">
    <property type="entry name" value="RNaseH-like_sf"/>
</dbReference>
<proteinExistence type="predicted"/>
<dbReference type="GO" id="GO:0003676">
    <property type="term" value="F:nucleic acid binding"/>
    <property type="evidence" value="ECO:0007669"/>
    <property type="project" value="InterPro"/>
</dbReference>
<dbReference type="OrthoDB" id="775972at2759"/>
<evidence type="ECO:0000259" key="1">
    <source>
        <dbReference type="PROSITE" id="PS50994"/>
    </source>
</evidence>
<organism evidence="2 3">
    <name type="scientific">Nephila pilipes</name>
    <name type="common">Giant wood spider</name>
    <name type="synonym">Nephila maculata</name>
    <dbReference type="NCBI Taxonomy" id="299642"/>
    <lineage>
        <taxon>Eukaryota</taxon>
        <taxon>Metazoa</taxon>
        <taxon>Ecdysozoa</taxon>
        <taxon>Arthropoda</taxon>
        <taxon>Chelicerata</taxon>
        <taxon>Arachnida</taxon>
        <taxon>Araneae</taxon>
        <taxon>Araneomorphae</taxon>
        <taxon>Entelegynae</taxon>
        <taxon>Araneoidea</taxon>
        <taxon>Nephilidae</taxon>
        <taxon>Nephila</taxon>
    </lineage>
</organism>
<dbReference type="SUPFAM" id="SSF53098">
    <property type="entry name" value="Ribonuclease H-like"/>
    <property type="match status" value="1"/>
</dbReference>
<keyword evidence="3" id="KW-1185">Reference proteome</keyword>
<reference evidence="2" key="1">
    <citation type="submission" date="2020-08" db="EMBL/GenBank/DDBJ databases">
        <title>Multicomponent nature underlies the extraordinary mechanical properties of spider dragline silk.</title>
        <authorList>
            <person name="Kono N."/>
            <person name="Nakamura H."/>
            <person name="Mori M."/>
            <person name="Yoshida Y."/>
            <person name="Ohtoshi R."/>
            <person name="Malay A.D."/>
            <person name="Moran D.A.P."/>
            <person name="Tomita M."/>
            <person name="Numata K."/>
            <person name="Arakawa K."/>
        </authorList>
    </citation>
    <scope>NUCLEOTIDE SEQUENCE</scope>
</reference>
<dbReference type="GO" id="GO:0071897">
    <property type="term" value="P:DNA biosynthetic process"/>
    <property type="evidence" value="ECO:0007669"/>
    <property type="project" value="UniProtKB-ARBA"/>
</dbReference>
<dbReference type="InterPro" id="IPR050951">
    <property type="entry name" value="Retrovirus_Pol_polyprotein"/>
</dbReference>
<dbReference type="GO" id="GO:0042575">
    <property type="term" value="C:DNA polymerase complex"/>
    <property type="evidence" value="ECO:0007669"/>
    <property type="project" value="UniProtKB-ARBA"/>
</dbReference>
<evidence type="ECO:0000313" key="3">
    <source>
        <dbReference type="Proteomes" id="UP000887013"/>
    </source>
</evidence>
<dbReference type="InterPro" id="IPR043502">
    <property type="entry name" value="DNA/RNA_pol_sf"/>
</dbReference>
<dbReference type="EMBL" id="BMAW01043383">
    <property type="protein sequence ID" value="GFS39118.1"/>
    <property type="molecule type" value="Genomic_DNA"/>
</dbReference>
<dbReference type="Proteomes" id="UP000887013">
    <property type="component" value="Unassembled WGS sequence"/>
</dbReference>
<protein>
    <submittedName>
        <fullName evidence="2">Transposon Ty3-I Gag-Pol polyprotein</fullName>
    </submittedName>
</protein>
<dbReference type="Gene3D" id="3.30.420.10">
    <property type="entry name" value="Ribonuclease H-like superfamily/Ribonuclease H"/>
    <property type="match status" value="1"/>
</dbReference>
<sequence>MSFLIDSGSDTSIIVVNRKELKLPDLQTFSAANGTQIDVYGTAVILESFANFLLSQKQKKNPRSNTHNSIEHLEWKVGANISFKDSKDALVNATLLRHPILRARLSLWADANYVATGDSITQLSSSQWEPLAFYSTKAINIACLDRFSRWQEVIRTPGVTAETTARALMHGWISRFGWPVAITTDRGINFQSNLFRELTRILSCNKIRSSAYHSQANRSIERLQKCS</sequence>
<dbReference type="SUPFAM" id="SSF56672">
    <property type="entry name" value="DNA/RNA polymerases"/>
    <property type="match status" value="1"/>
</dbReference>
<dbReference type="PROSITE" id="PS50994">
    <property type="entry name" value="INTEGRASE"/>
    <property type="match status" value="1"/>
</dbReference>
<comment type="caution">
    <text evidence="2">The sequence shown here is derived from an EMBL/GenBank/DDBJ whole genome shotgun (WGS) entry which is preliminary data.</text>
</comment>
<evidence type="ECO:0000313" key="2">
    <source>
        <dbReference type="EMBL" id="GFS39118.1"/>
    </source>
</evidence>
<dbReference type="PANTHER" id="PTHR37984">
    <property type="entry name" value="PROTEIN CBG26694"/>
    <property type="match status" value="1"/>
</dbReference>
<gene>
    <name evidence="2" type="primary">TY3B-I_1374</name>
    <name evidence="2" type="ORF">NPIL_558611</name>
</gene>
<dbReference type="InterPro" id="IPR001584">
    <property type="entry name" value="Integrase_cat-core"/>
</dbReference>
<dbReference type="InterPro" id="IPR036397">
    <property type="entry name" value="RNaseH_sf"/>
</dbReference>
<dbReference type="AlphaFoldDB" id="A0A8X6IBF3"/>